<dbReference type="PRINTS" id="PR01576">
    <property type="entry name" value="PDEFORMYLASE"/>
</dbReference>
<evidence type="ECO:0000256" key="1">
    <source>
        <dbReference type="ARBA" id="ARBA00010759"/>
    </source>
</evidence>
<gene>
    <name evidence="3" type="primary">def1</name>
    <name evidence="2" type="synonym">def</name>
    <name evidence="3" type="ORF">MM817_00126</name>
</gene>
<feature type="binding site" evidence="2">
    <location>
        <position position="132"/>
    </location>
    <ligand>
        <name>Fe cation</name>
        <dbReference type="ChEBI" id="CHEBI:24875"/>
    </ligand>
</feature>
<reference evidence="3" key="1">
    <citation type="submission" date="2022-03" db="EMBL/GenBank/DDBJ databases">
        <title>Draft Genome Sequence of Firmicute Strain S0AB, a Heterotrophic Iron/Sulfur-Oxidizing Extreme Acidophile.</title>
        <authorList>
            <person name="Vergara E."/>
            <person name="Pakostova E."/>
            <person name="Johnson D.B."/>
            <person name="Holmes D.S."/>
        </authorList>
    </citation>
    <scope>NUCLEOTIDE SEQUENCE</scope>
    <source>
        <strain evidence="3">S0AB</strain>
    </source>
</reference>
<dbReference type="CDD" id="cd00487">
    <property type="entry name" value="Pep_deformylase"/>
    <property type="match status" value="1"/>
</dbReference>
<dbReference type="InterPro" id="IPR036821">
    <property type="entry name" value="Peptide_deformylase_sf"/>
</dbReference>
<dbReference type="PIRSF" id="PIRSF004749">
    <property type="entry name" value="Pep_def"/>
    <property type="match status" value="1"/>
</dbReference>
<keyword evidence="2" id="KW-0479">Metal-binding</keyword>
<name>A0A9X1V6I2_9BACL</name>
<proteinExistence type="inferred from homology"/>
<dbReference type="GO" id="GO:0006412">
    <property type="term" value="P:translation"/>
    <property type="evidence" value="ECO:0007669"/>
    <property type="project" value="UniProtKB-UniRule"/>
</dbReference>
<organism evidence="3 4">
    <name type="scientific">Sulfoacidibacillus ferrooxidans</name>
    <dbReference type="NCBI Taxonomy" id="2005001"/>
    <lineage>
        <taxon>Bacteria</taxon>
        <taxon>Bacillati</taxon>
        <taxon>Bacillota</taxon>
        <taxon>Bacilli</taxon>
        <taxon>Bacillales</taxon>
        <taxon>Alicyclobacillaceae</taxon>
        <taxon>Sulfoacidibacillus</taxon>
    </lineage>
</organism>
<dbReference type="Pfam" id="PF01327">
    <property type="entry name" value="Pep_deformylase"/>
    <property type="match status" value="1"/>
</dbReference>
<dbReference type="HAMAP" id="MF_00163">
    <property type="entry name" value="Pep_deformylase"/>
    <property type="match status" value="1"/>
</dbReference>
<evidence type="ECO:0000256" key="2">
    <source>
        <dbReference type="HAMAP-Rule" id="MF_00163"/>
    </source>
</evidence>
<dbReference type="NCBIfam" id="NF001159">
    <property type="entry name" value="PRK00150.1-3"/>
    <property type="match status" value="1"/>
</dbReference>
<dbReference type="GO" id="GO:0042586">
    <property type="term" value="F:peptide deformylase activity"/>
    <property type="evidence" value="ECO:0007669"/>
    <property type="project" value="UniProtKB-UniRule"/>
</dbReference>
<feature type="binding site" evidence="2">
    <location>
        <position position="90"/>
    </location>
    <ligand>
        <name>Fe cation</name>
        <dbReference type="ChEBI" id="CHEBI:24875"/>
    </ligand>
</feature>
<dbReference type="InterPro" id="IPR023635">
    <property type="entry name" value="Peptide_deformylase"/>
</dbReference>
<dbReference type="PANTHER" id="PTHR10458:SF22">
    <property type="entry name" value="PEPTIDE DEFORMYLASE"/>
    <property type="match status" value="1"/>
</dbReference>
<feature type="binding site" evidence="2">
    <location>
        <position position="136"/>
    </location>
    <ligand>
        <name>Fe cation</name>
        <dbReference type="ChEBI" id="CHEBI:24875"/>
    </ligand>
</feature>
<comment type="caution">
    <text evidence="3">The sequence shown here is derived from an EMBL/GenBank/DDBJ whole genome shotgun (WGS) entry which is preliminary data.</text>
</comment>
<comment type="catalytic activity">
    <reaction evidence="2">
        <text>N-terminal N-formyl-L-methionyl-[peptide] + H2O = N-terminal L-methionyl-[peptide] + formate</text>
        <dbReference type="Rhea" id="RHEA:24420"/>
        <dbReference type="Rhea" id="RHEA-COMP:10639"/>
        <dbReference type="Rhea" id="RHEA-COMP:10640"/>
        <dbReference type="ChEBI" id="CHEBI:15377"/>
        <dbReference type="ChEBI" id="CHEBI:15740"/>
        <dbReference type="ChEBI" id="CHEBI:49298"/>
        <dbReference type="ChEBI" id="CHEBI:64731"/>
        <dbReference type="EC" id="3.5.1.88"/>
    </reaction>
</comment>
<comment type="cofactor">
    <cofactor evidence="2">
        <name>Fe(2+)</name>
        <dbReference type="ChEBI" id="CHEBI:29033"/>
    </cofactor>
    <text evidence="2">Binds 1 Fe(2+) ion.</text>
</comment>
<dbReference type="GO" id="GO:0046872">
    <property type="term" value="F:metal ion binding"/>
    <property type="evidence" value="ECO:0007669"/>
    <property type="project" value="UniProtKB-KW"/>
</dbReference>
<keyword evidence="2 3" id="KW-0378">Hydrolase</keyword>
<comment type="similarity">
    <text evidence="1 2">Belongs to the polypeptide deformylase family.</text>
</comment>
<dbReference type="EMBL" id="JALBUF010000001">
    <property type="protein sequence ID" value="MCI0181879.1"/>
    <property type="molecule type" value="Genomic_DNA"/>
</dbReference>
<evidence type="ECO:0000313" key="3">
    <source>
        <dbReference type="EMBL" id="MCI0181879.1"/>
    </source>
</evidence>
<dbReference type="PANTHER" id="PTHR10458">
    <property type="entry name" value="PEPTIDE DEFORMYLASE"/>
    <property type="match status" value="1"/>
</dbReference>
<dbReference type="Proteomes" id="UP001139263">
    <property type="component" value="Unassembled WGS sequence"/>
</dbReference>
<keyword evidence="2" id="KW-0648">Protein biosynthesis</keyword>
<dbReference type="RefSeq" id="WP_241711507.1">
    <property type="nucleotide sequence ID" value="NZ_JALBUF010000001.1"/>
</dbReference>
<dbReference type="NCBIfam" id="TIGR00079">
    <property type="entry name" value="pept_deformyl"/>
    <property type="match status" value="1"/>
</dbReference>
<evidence type="ECO:0000313" key="4">
    <source>
        <dbReference type="Proteomes" id="UP001139263"/>
    </source>
</evidence>
<keyword evidence="2" id="KW-0408">Iron</keyword>
<protein>
    <recommendedName>
        <fullName evidence="2">Peptide deformylase</fullName>
        <shortName evidence="2">PDF</shortName>
        <ecNumber evidence="2">3.5.1.88</ecNumber>
    </recommendedName>
    <alternativeName>
        <fullName evidence="2">Polypeptide deformylase</fullName>
    </alternativeName>
</protein>
<dbReference type="EC" id="3.5.1.88" evidence="2"/>
<sequence length="167" mass="18841">MAIYEIVKFPNSVLTTPAKPVEKVTPNVLRVLNNMYETMKFANGIGLAAPQVNILKRIAVVDVEDGKGRLDLINPVILEGRDEEIGPDGCLSIPGLFGDTPRYRYIRVQMWNTAGEVIEFEETDFRARCIQHEIDHLDGILFTSRAVRLYREEAEPTPTGKRKKNGQ</sequence>
<comment type="function">
    <text evidence="2">Removes the formyl group from the N-terminal Met of newly synthesized proteins. Requires at least a dipeptide for an efficient rate of reaction. N-terminal L-methionine is a prerequisite for activity but the enzyme has broad specificity at other positions.</text>
</comment>
<dbReference type="Gene3D" id="3.90.45.10">
    <property type="entry name" value="Peptide deformylase"/>
    <property type="match status" value="1"/>
</dbReference>
<dbReference type="SUPFAM" id="SSF56420">
    <property type="entry name" value="Peptide deformylase"/>
    <property type="match status" value="1"/>
</dbReference>
<feature type="active site" evidence="2">
    <location>
        <position position="133"/>
    </location>
</feature>
<dbReference type="AlphaFoldDB" id="A0A9X1V6I2"/>
<accession>A0A9X1V6I2</accession>
<keyword evidence="4" id="KW-1185">Reference proteome</keyword>